<evidence type="ECO:0000259" key="1">
    <source>
        <dbReference type="Pfam" id="PF00027"/>
    </source>
</evidence>
<dbReference type="InterPro" id="IPR014710">
    <property type="entry name" value="RmlC-like_jellyroll"/>
</dbReference>
<dbReference type="Proteomes" id="UP001500582">
    <property type="component" value="Unassembled WGS sequence"/>
</dbReference>
<gene>
    <name evidence="2" type="ORF">GCM10023149_12730</name>
</gene>
<organism evidence="2 3">
    <name type="scientific">Mucilaginibacter gynuensis</name>
    <dbReference type="NCBI Taxonomy" id="1302236"/>
    <lineage>
        <taxon>Bacteria</taxon>
        <taxon>Pseudomonadati</taxon>
        <taxon>Bacteroidota</taxon>
        <taxon>Sphingobacteriia</taxon>
        <taxon>Sphingobacteriales</taxon>
        <taxon>Sphingobacteriaceae</taxon>
        <taxon>Mucilaginibacter</taxon>
    </lineage>
</organism>
<proteinExistence type="predicted"/>
<reference evidence="3" key="1">
    <citation type="journal article" date="2019" name="Int. J. Syst. Evol. Microbiol.">
        <title>The Global Catalogue of Microorganisms (GCM) 10K type strain sequencing project: providing services to taxonomists for standard genome sequencing and annotation.</title>
        <authorList>
            <consortium name="The Broad Institute Genomics Platform"/>
            <consortium name="The Broad Institute Genome Sequencing Center for Infectious Disease"/>
            <person name="Wu L."/>
            <person name="Ma J."/>
        </authorList>
    </citation>
    <scope>NUCLEOTIDE SEQUENCE [LARGE SCALE GENOMIC DNA]</scope>
    <source>
        <strain evidence="3">JCM 17705</strain>
    </source>
</reference>
<feature type="domain" description="Cyclic nucleotide-binding" evidence="1">
    <location>
        <begin position="30"/>
        <end position="114"/>
    </location>
</feature>
<dbReference type="Gene3D" id="2.60.120.10">
    <property type="entry name" value="Jelly Rolls"/>
    <property type="match status" value="1"/>
</dbReference>
<evidence type="ECO:0000313" key="2">
    <source>
        <dbReference type="EMBL" id="GAA4315926.1"/>
    </source>
</evidence>
<dbReference type="EMBL" id="BAABFT010000002">
    <property type="protein sequence ID" value="GAA4315926.1"/>
    <property type="molecule type" value="Genomic_DNA"/>
</dbReference>
<dbReference type="RefSeq" id="WP_345210173.1">
    <property type="nucleotide sequence ID" value="NZ_BAABFT010000002.1"/>
</dbReference>
<dbReference type="SUPFAM" id="SSF51206">
    <property type="entry name" value="cAMP-binding domain-like"/>
    <property type="match status" value="1"/>
</dbReference>
<accession>A0ABP8G2C1</accession>
<comment type="caution">
    <text evidence="2">The sequence shown here is derived from an EMBL/GenBank/DDBJ whole genome shotgun (WGS) entry which is preliminary data.</text>
</comment>
<protein>
    <submittedName>
        <fullName evidence="2">Crp/Fnr family transcriptional regulator</fullName>
    </submittedName>
</protein>
<dbReference type="InterPro" id="IPR018490">
    <property type="entry name" value="cNMP-bd_dom_sf"/>
</dbReference>
<keyword evidence="3" id="KW-1185">Reference proteome</keyword>
<dbReference type="Pfam" id="PF00027">
    <property type="entry name" value="cNMP_binding"/>
    <property type="match status" value="1"/>
</dbReference>
<dbReference type="CDD" id="cd00038">
    <property type="entry name" value="CAP_ED"/>
    <property type="match status" value="1"/>
</dbReference>
<evidence type="ECO:0000313" key="3">
    <source>
        <dbReference type="Proteomes" id="UP001500582"/>
    </source>
</evidence>
<dbReference type="InterPro" id="IPR000595">
    <property type="entry name" value="cNMP-bd_dom"/>
</dbReference>
<name>A0ABP8G2C1_9SPHI</name>
<sequence>MEYIRKYLDGIVVQSDDDWAYFSSRLSKAVFPKKTIILQSGQTENYLSFIEQGIIRYFIPGIDKEVTFGFSFENEFESCYDSLLTQSRSVYSTETLTDTILWRISYADLQAIYANTHAGNTIGRLAAEDLFVKKAKRELSLLNEHAAQRYNKLFTERPHLIKQIPLKYIASYIGITPQALSRIRKAIS</sequence>